<dbReference type="PANTHER" id="PTHR42085:SF1">
    <property type="entry name" value="F-BOX DOMAIN-CONTAINING PROTEIN"/>
    <property type="match status" value="1"/>
</dbReference>
<dbReference type="Proteomes" id="UP001305779">
    <property type="component" value="Unassembled WGS sequence"/>
</dbReference>
<reference evidence="1 2" key="1">
    <citation type="journal article" date="2023" name="G3 (Bethesda)">
        <title>A chromosome-level genome assembly of Zasmidium syzygii isolated from banana leaves.</title>
        <authorList>
            <person name="van Westerhoven A.C."/>
            <person name="Mehrabi R."/>
            <person name="Talebi R."/>
            <person name="Steentjes M.B.F."/>
            <person name="Corcolon B."/>
            <person name="Chong P.A."/>
            <person name="Kema G.H.J."/>
            <person name="Seidl M.F."/>
        </authorList>
    </citation>
    <scope>NUCLEOTIDE SEQUENCE [LARGE SCALE GENOMIC DNA]</scope>
    <source>
        <strain evidence="1 2">P124</strain>
    </source>
</reference>
<accession>A0ABR0DXJ1</accession>
<keyword evidence="2" id="KW-1185">Reference proteome</keyword>
<evidence type="ECO:0000313" key="1">
    <source>
        <dbReference type="EMBL" id="KAK4493718.1"/>
    </source>
</evidence>
<gene>
    <name evidence="1" type="ORF">PRZ48_014903</name>
</gene>
<comment type="caution">
    <text evidence="1">The sequence shown here is derived from an EMBL/GenBank/DDBJ whole genome shotgun (WGS) entry which is preliminary data.</text>
</comment>
<name>A0ABR0DXJ1_ZASCE</name>
<dbReference type="EMBL" id="JAXOVC010000015">
    <property type="protein sequence ID" value="KAK4493718.1"/>
    <property type="molecule type" value="Genomic_DNA"/>
</dbReference>
<protein>
    <recommendedName>
        <fullName evidence="3">F-box domain-containing protein</fullName>
    </recommendedName>
</protein>
<evidence type="ECO:0008006" key="3">
    <source>
        <dbReference type="Google" id="ProtNLM"/>
    </source>
</evidence>
<organism evidence="1 2">
    <name type="scientific">Zasmidium cellare</name>
    <name type="common">Wine cellar mold</name>
    <name type="synonym">Racodium cellare</name>
    <dbReference type="NCBI Taxonomy" id="395010"/>
    <lineage>
        <taxon>Eukaryota</taxon>
        <taxon>Fungi</taxon>
        <taxon>Dikarya</taxon>
        <taxon>Ascomycota</taxon>
        <taxon>Pezizomycotina</taxon>
        <taxon>Dothideomycetes</taxon>
        <taxon>Dothideomycetidae</taxon>
        <taxon>Mycosphaerellales</taxon>
        <taxon>Mycosphaerellaceae</taxon>
        <taxon>Zasmidium</taxon>
    </lineage>
</organism>
<dbReference type="PANTHER" id="PTHR42085">
    <property type="entry name" value="F-BOX DOMAIN-CONTAINING PROTEIN"/>
    <property type="match status" value="1"/>
</dbReference>
<proteinExistence type="predicted"/>
<dbReference type="InterPro" id="IPR038883">
    <property type="entry name" value="AN11006-like"/>
</dbReference>
<sequence>MSLTALMDNTITHPSPLLNLAPELRTLIWEALFSETSSRTIDEYINPNKNDPHQDILSITLVNHHLRHETLPFYWSHTIFRILHRGHRENSGFDHFFYKWLQRLRDEDVKLIRHMELKVRVPYVLPKAGSVMDPSVAVIRIDLNRSDVDEGMNVSGYYKTCPLAILPWVKKAVAKVPRLDRRPIVSREVLWDIYEACYLLTRSDCRERRTWAEFQRAYELNQSKTRPRPWSEEVYYEMSQEAIHGPAWRQQEEKPKSNVRKVWECR</sequence>
<evidence type="ECO:0000313" key="2">
    <source>
        <dbReference type="Proteomes" id="UP001305779"/>
    </source>
</evidence>